<protein>
    <submittedName>
        <fullName evidence="2">Uncharacterized protein</fullName>
    </submittedName>
</protein>
<feature type="compositionally biased region" description="Low complexity" evidence="1">
    <location>
        <begin position="33"/>
        <end position="47"/>
    </location>
</feature>
<keyword evidence="3" id="KW-1185">Reference proteome</keyword>
<feature type="region of interest" description="Disordered" evidence="1">
    <location>
        <begin position="1"/>
        <end position="100"/>
    </location>
</feature>
<gene>
    <name evidence="2" type="ORF">K7X08_037219</name>
</gene>
<comment type="caution">
    <text evidence="2">The sequence shown here is derived from an EMBL/GenBank/DDBJ whole genome shotgun (WGS) entry which is preliminary data.</text>
</comment>
<feature type="compositionally biased region" description="Polar residues" evidence="1">
    <location>
        <begin position="1"/>
        <end position="10"/>
    </location>
</feature>
<sequence length="146" mass="15892">MTTGRINQVASLADADARTRPRPAQTGAEGSDASARPSFSRSVVRPSGQIGGRDPVPAAFTESESPNRHTRTTPSHGGATKAWDARTTYGSARARSARAERRPFVRRNAIRYAAQETHFERARPALAPRLKWHAGQEGRCTSRDPT</sequence>
<evidence type="ECO:0000256" key="1">
    <source>
        <dbReference type="SAM" id="MobiDB-lite"/>
    </source>
</evidence>
<reference evidence="3" key="1">
    <citation type="journal article" date="2023" name="Proc. Natl. Acad. Sci. U.S.A.">
        <title>Genomic and structural basis for evolution of tropane alkaloid biosynthesis.</title>
        <authorList>
            <person name="Wanga Y.-J."/>
            <person name="Taina T."/>
            <person name="Yua J.-Y."/>
            <person name="Lia J."/>
            <person name="Xua B."/>
            <person name="Chenc J."/>
            <person name="D'Auriad J.C."/>
            <person name="Huanga J.-P."/>
            <person name="Huanga S.-X."/>
        </authorList>
    </citation>
    <scope>NUCLEOTIDE SEQUENCE [LARGE SCALE GENOMIC DNA]</scope>
    <source>
        <strain evidence="3">cv. KIB-2019</strain>
    </source>
</reference>
<organism evidence="2 3">
    <name type="scientific">Anisodus acutangulus</name>
    <dbReference type="NCBI Taxonomy" id="402998"/>
    <lineage>
        <taxon>Eukaryota</taxon>
        <taxon>Viridiplantae</taxon>
        <taxon>Streptophyta</taxon>
        <taxon>Embryophyta</taxon>
        <taxon>Tracheophyta</taxon>
        <taxon>Spermatophyta</taxon>
        <taxon>Magnoliopsida</taxon>
        <taxon>eudicotyledons</taxon>
        <taxon>Gunneridae</taxon>
        <taxon>Pentapetalae</taxon>
        <taxon>asterids</taxon>
        <taxon>lamiids</taxon>
        <taxon>Solanales</taxon>
        <taxon>Solanaceae</taxon>
        <taxon>Solanoideae</taxon>
        <taxon>Hyoscyameae</taxon>
        <taxon>Anisodus</taxon>
    </lineage>
</organism>
<evidence type="ECO:0000313" key="3">
    <source>
        <dbReference type="Proteomes" id="UP001152561"/>
    </source>
</evidence>
<evidence type="ECO:0000313" key="2">
    <source>
        <dbReference type="EMBL" id="KAJ8546619.1"/>
    </source>
</evidence>
<dbReference type="EMBL" id="JAJAGQ010000013">
    <property type="protein sequence ID" value="KAJ8546619.1"/>
    <property type="molecule type" value="Genomic_DNA"/>
</dbReference>
<dbReference type="Proteomes" id="UP001152561">
    <property type="component" value="Unassembled WGS sequence"/>
</dbReference>
<feature type="compositionally biased region" description="Low complexity" evidence="1">
    <location>
        <begin position="85"/>
        <end position="94"/>
    </location>
</feature>
<dbReference type="AlphaFoldDB" id="A0A9Q1M0T7"/>
<proteinExistence type="predicted"/>
<name>A0A9Q1M0T7_9SOLA</name>
<accession>A0A9Q1M0T7</accession>